<evidence type="ECO:0000313" key="4">
    <source>
        <dbReference type="Proteomes" id="UP001153737"/>
    </source>
</evidence>
<feature type="region of interest" description="Disordered" evidence="2">
    <location>
        <begin position="192"/>
        <end position="265"/>
    </location>
</feature>
<accession>A0A9P0DKR1</accession>
<evidence type="ECO:0008006" key="5">
    <source>
        <dbReference type="Google" id="ProtNLM"/>
    </source>
</evidence>
<keyword evidence="1" id="KW-0175">Coiled coil</keyword>
<organism evidence="3 4">
    <name type="scientific">Phaedon cochleariae</name>
    <name type="common">Mustard beetle</name>
    <dbReference type="NCBI Taxonomy" id="80249"/>
    <lineage>
        <taxon>Eukaryota</taxon>
        <taxon>Metazoa</taxon>
        <taxon>Ecdysozoa</taxon>
        <taxon>Arthropoda</taxon>
        <taxon>Hexapoda</taxon>
        <taxon>Insecta</taxon>
        <taxon>Pterygota</taxon>
        <taxon>Neoptera</taxon>
        <taxon>Endopterygota</taxon>
        <taxon>Coleoptera</taxon>
        <taxon>Polyphaga</taxon>
        <taxon>Cucujiformia</taxon>
        <taxon>Chrysomeloidea</taxon>
        <taxon>Chrysomelidae</taxon>
        <taxon>Chrysomelinae</taxon>
        <taxon>Chrysomelini</taxon>
        <taxon>Phaedon</taxon>
    </lineage>
</organism>
<protein>
    <recommendedName>
        <fullName evidence="5">Endonuclease-reverse transcriptase</fullName>
    </recommendedName>
</protein>
<evidence type="ECO:0000256" key="2">
    <source>
        <dbReference type="SAM" id="MobiDB-lite"/>
    </source>
</evidence>
<feature type="compositionally biased region" description="Acidic residues" evidence="2">
    <location>
        <begin position="192"/>
        <end position="216"/>
    </location>
</feature>
<dbReference type="EMBL" id="OU896721">
    <property type="protein sequence ID" value="CAH1153922.1"/>
    <property type="molecule type" value="Genomic_DNA"/>
</dbReference>
<sequence>MMSGGELSTRELYELLKKSQEEQTEIITKEINKNKEELEKKLLETEKQIIVLEERNLTLERQLKKNNIIVFGLNQTPENLLEQTLANLNNLLGLNLQKHDINNLYEIGKHEGNKGVLIQFVSFLNKKNIFKNIAKLKNTKISIVNDLCPQDREKQKVLVKHLKAARENNKKARIRGFKLEINDKLYSVEELENLDSESEFESQSEEDTDIGGEEESSLNQKPTEKKKRNRTSPVSARETKKRRGHTGNNFSPKNTRAKTSEKSAK</sequence>
<proteinExistence type="predicted"/>
<evidence type="ECO:0000313" key="3">
    <source>
        <dbReference type="EMBL" id="CAH1153922.1"/>
    </source>
</evidence>
<gene>
    <name evidence="3" type="ORF">PHAECO_LOCUS4744</name>
</gene>
<dbReference type="Proteomes" id="UP001153737">
    <property type="component" value="Chromosome 15"/>
</dbReference>
<dbReference type="OrthoDB" id="7540822at2759"/>
<keyword evidence="4" id="KW-1185">Reference proteome</keyword>
<reference evidence="3" key="1">
    <citation type="submission" date="2022-01" db="EMBL/GenBank/DDBJ databases">
        <authorList>
            <person name="King R."/>
        </authorList>
    </citation>
    <scope>NUCLEOTIDE SEQUENCE</scope>
</reference>
<reference evidence="3" key="2">
    <citation type="submission" date="2022-10" db="EMBL/GenBank/DDBJ databases">
        <authorList>
            <consortium name="ENA_rothamsted_submissions"/>
            <consortium name="culmorum"/>
            <person name="King R."/>
        </authorList>
    </citation>
    <scope>NUCLEOTIDE SEQUENCE</scope>
</reference>
<feature type="coiled-coil region" evidence="1">
    <location>
        <begin position="21"/>
        <end position="62"/>
    </location>
</feature>
<name>A0A9P0DKR1_PHACE</name>
<dbReference type="AlphaFoldDB" id="A0A9P0DKR1"/>
<evidence type="ECO:0000256" key="1">
    <source>
        <dbReference type="SAM" id="Coils"/>
    </source>
</evidence>